<evidence type="ECO:0000256" key="5">
    <source>
        <dbReference type="ARBA" id="ARBA00022692"/>
    </source>
</evidence>
<dbReference type="InterPro" id="IPR032675">
    <property type="entry name" value="LRR_dom_sf"/>
</dbReference>
<dbReference type="FunFam" id="3.80.10.10:FF:000095">
    <property type="entry name" value="LRR receptor-like serine/threonine-protein kinase GSO1"/>
    <property type="match status" value="1"/>
</dbReference>
<dbReference type="Gramene" id="TraesSTA7B03G04055050.1">
    <property type="protein sequence ID" value="TraesSTA7B03G04055050.1"/>
    <property type="gene ID" value="TraesSTA7B03G04055050"/>
</dbReference>
<keyword evidence="6" id="KW-0677">Repeat</keyword>
<dbReference type="Pfam" id="PF13855">
    <property type="entry name" value="LRR_8"/>
    <property type="match status" value="1"/>
</dbReference>
<protein>
    <recommendedName>
        <fullName evidence="12">Leucine-rich repeat-containing N-terminal plant-type domain-containing protein</fullName>
    </recommendedName>
</protein>
<dbReference type="STRING" id="4565.A0A3B6SE51"/>
<dbReference type="Gramene" id="TraesCAD_scaffold_023416_01G000100.1">
    <property type="protein sequence ID" value="TraesCAD_scaffold_023416_01G000100.1"/>
    <property type="gene ID" value="TraesCAD_scaffold_023416_01G000100"/>
</dbReference>
<evidence type="ECO:0000256" key="2">
    <source>
        <dbReference type="ARBA" id="ARBA00009592"/>
    </source>
</evidence>
<dbReference type="PANTHER" id="PTHR48062">
    <property type="entry name" value="RECEPTOR-LIKE PROTEIN 14"/>
    <property type="match status" value="1"/>
</dbReference>
<sequence length="916" mass="100978">MTSTSSYSGGRARARTMPLAMAMALLCLAIISGGCEGCTNDERGALLDILRELFYNDDLSPGWNTSTTTDCCLWGRVTCNSPAGRVTGLDLSRSEPVASSSRLLNTTMFLPLQELQELHLSRLKIQGCKPGAGFEVWSKLEKLKILDLSYNDKLMESAIPSLVAIVSLRSLFLNGNDFSSNLTIQQLSIMKLDTLDIGNNDIQGTIPTDICNMRDLQVLYLSDNLLFGEIPSCMQNLTSLRILGLSENNRLIVKFPSLLFAKLTSLEKLSLVNNSLEGVLSLSSLQNHRQLTKLELASSGNNFHVQTENPATDLPAQIQVLVLRNCNLNGNSGIVPSFLLHQHKLESVDMSNNNLSGNFPSWLIENNVNLSHLVLGSNSFAGPLLPSKVHTSLQWLDASSNRLSILPVDINITLPNLSYISLSGNSYMGNFPSSFSYMNSLQYLDLSYNNFLDDIAAAFVGNMSNIIGLKLSGNHFYGSFSPNILLPAVKHLLLSDNEIAGKIPEKLCDSLILMTFDASNNKLTGPLPTCISALSELAILNLRGNSLAGSIPSEVCGLRKLVFLDVSENNLSGPVHCLPDLCYLHMSRNRLNGTFPIPLYSRNNIYTMDLQENQFSGVLPKLIGKSFPKLKVLLLKDNMFEGTVPNDICSLKYLRLLDLSHNRLSGELPLCMNIMGSDDSLFDFQPGFGTFPVLFNVIGLPDQEEFMTKGRQDNYRGNILNYMTGLDFSSNQLKGSIHENIGGMKWLRALNFSENNFDGSIPQSLSNLSYLESLDLSHNKLAGQIPSELAALPSLAVFSVAYNNLSGPTPGIKGQFITFDQSSYEGNPYLCGPPLLSCSEAPSVPELEENKEDDKVDDIILFGCSAMFYMVGFWTSLGVLYFKTSWRWSWFSAVDKFSDFAMLKLAIYTRNIRITN</sequence>
<dbReference type="SUPFAM" id="SSF52058">
    <property type="entry name" value="L domain-like"/>
    <property type="match status" value="1"/>
</dbReference>
<feature type="chain" id="PRO_5043180570" description="Leucine-rich repeat-containing N-terminal plant-type domain-containing protein" evidence="11">
    <location>
        <begin position="38"/>
        <end position="916"/>
    </location>
</feature>
<keyword evidence="11" id="KW-0732">Signal</keyword>
<dbReference type="GO" id="GO:0005886">
    <property type="term" value="C:plasma membrane"/>
    <property type="evidence" value="ECO:0007669"/>
    <property type="project" value="UniProtKB-SubCell"/>
</dbReference>
<keyword evidence="7 10" id="KW-1133">Transmembrane helix</keyword>
<evidence type="ECO:0000256" key="6">
    <source>
        <dbReference type="ARBA" id="ARBA00022737"/>
    </source>
</evidence>
<evidence type="ECO:0000256" key="8">
    <source>
        <dbReference type="ARBA" id="ARBA00023136"/>
    </source>
</evidence>
<evidence type="ECO:0000256" key="10">
    <source>
        <dbReference type="SAM" id="Phobius"/>
    </source>
</evidence>
<keyword evidence="5 10" id="KW-0812">Transmembrane</keyword>
<dbReference type="PaxDb" id="4565-Traes_7BS_F896C09FD.1"/>
<keyword evidence="8 10" id="KW-0472">Membrane</keyword>
<organism evidence="13">
    <name type="scientific">Triticum aestivum</name>
    <name type="common">Wheat</name>
    <dbReference type="NCBI Taxonomy" id="4565"/>
    <lineage>
        <taxon>Eukaryota</taxon>
        <taxon>Viridiplantae</taxon>
        <taxon>Streptophyta</taxon>
        <taxon>Embryophyta</taxon>
        <taxon>Tracheophyta</taxon>
        <taxon>Spermatophyta</taxon>
        <taxon>Magnoliopsida</taxon>
        <taxon>Liliopsida</taxon>
        <taxon>Poales</taxon>
        <taxon>Poaceae</taxon>
        <taxon>BOP clade</taxon>
        <taxon>Pooideae</taxon>
        <taxon>Triticodae</taxon>
        <taxon>Triticeae</taxon>
        <taxon>Triticinae</taxon>
        <taxon>Triticum</taxon>
    </lineage>
</organism>
<dbReference type="Gramene" id="TraesCS7B03G0120300.1">
    <property type="protein sequence ID" value="TraesCS7B03G0120300.1.CDS"/>
    <property type="gene ID" value="TraesCS7B03G0120300"/>
</dbReference>
<evidence type="ECO:0000256" key="1">
    <source>
        <dbReference type="ARBA" id="ARBA00004251"/>
    </source>
</evidence>
<dbReference type="InterPro" id="IPR051502">
    <property type="entry name" value="RLP_Defense_Trigger"/>
</dbReference>
<dbReference type="EnsemblPlants" id="TraesCS7B02G045500.1">
    <property type="protein sequence ID" value="TraesCS7B02G045500.1"/>
    <property type="gene ID" value="TraesCS7B02G045500"/>
</dbReference>
<feature type="domain" description="Leucine-rich repeat-containing N-terminal plant-type" evidence="12">
    <location>
        <begin position="40"/>
        <end position="80"/>
    </location>
</feature>
<dbReference type="FunFam" id="3.80.10.10:FF:000213">
    <property type="entry name" value="Tyrosine-sulfated glycopeptide receptor 1"/>
    <property type="match status" value="1"/>
</dbReference>
<dbReference type="SUPFAM" id="SSF52047">
    <property type="entry name" value="RNI-like"/>
    <property type="match status" value="1"/>
</dbReference>
<reference evidence="13" key="1">
    <citation type="submission" date="2018-08" db="EMBL/GenBank/DDBJ databases">
        <authorList>
            <person name="Rossello M."/>
        </authorList>
    </citation>
    <scope>NUCLEOTIDE SEQUENCE [LARGE SCALE GENOMIC DNA]</scope>
    <source>
        <strain evidence="13">cv. Chinese Spring</strain>
    </source>
</reference>
<dbReference type="AlphaFoldDB" id="A0A3B6SE51"/>
<dbReference type="PANTHER" id="PTHR48062:SF70">
    <property type="entry name" value="LEUCINE-RICH REPEAT-CONTAINING N-TERMINAL PLANT-TYPE DOMAIN-CONTAINING PROTEIN"/>
    <property type="match status" value="1"/>
</dbReference>
<dbReference type="Gene3D" id="3.80.10.10">
    <property type="entry name" value="Ribonuclease Inhibitor"/>
    <property type="match status" value="4"/>
</dbReference>
<dbReference type="Gramene" id="TraesKAR7B01G0033490.1">
    <property type="protein sequence ID" value="cds.TraesKAR7B01G0033490.1"/>
    <property type="gene ID" value="TraesKAR7B01G0033490"/>
</dbReference>
<dbReference type="InterPro" id="IPR001611">
    <property type="entry name" value="Leu-rich_rpt"/>
</dbReference>
<name>A0A3B6SE51_WHEAT</name>
<proteinExistence type="inferred from homology"/>
<accession>A0A3B6SE51</accession>
<gene>
    <name evidence="13" type="primary">LOC123155876</name>
</gene>
<keyword evidence="3" id="KW-1003">Cell membrane</keyword>
<dbReference type="PROSITE" id="PS51450">
    <property type="entry name" value="LRR"/>
    <property type="match status" value="1"/>
</dbReference>
<keyword evidence="14" id="KW-1185">Reference proteome</keyword>
<dbReference type="Gramene" id="TraesCS7B02G045500.1">
    <property type="protein sequence ID" value="TraesCS7B02G045500.1"/>
    <property type="gene ID" value="TraesCS7B02G045500"/>
</dbReference>
<dbReference type="OMA" id="WIYDTES"/>
<evidence type="ECO:0000256" key="3">
    <source>
        <dbReference type="ARBA" id="ARBA00022475"/>
    </source>
</evidence>
<dbReference type="OrthoDB" id="4691307at2759"/>
<evidence type="ECO:0000256" key="9">
    <source>
        <dbReference type="ARBA" id="ARBA00023180"/>
    </source>
</evidence>
<dbReference type="SMR" id="A0A3B6SE51"/>
<comment type="similarity">
    <text evidence="2">Belongs to the RLP family.</text>
</comment>
<evidence type="ECO:0000313" key="14">
    <source>
        <dbReference type="Proteomes" id="UP000019116"/>
    </source>
</evidence>
<dbReference type="PRINTS" id="PR00019">
    <property type="entry name" value="LEURICHRPT"/>
</dbReference>
<comment type="subcellular location">
    <subcellularLocation>
        <location evidence="1">Cell membrane</location>
        <topology evidence="1">Single-pass type I membrane protein</topology>
    </subcellularLocation>
</comment>
<keyword evidence="9" id="KW-0325">Glycoprotein</keyword>
<feature type="signal peptide" evidence="11">
    <location>
        <begin position="1"/>
        <end position="37"/>
    </location>
</feature>
<feature type="transmembrane region" description="Helical" evidence="10">
    <location>
        <begin position="859"/>
        <end position="882"/>
    </location>
</feature>
<evidence type="ECO:0000256" key="4">
    <source>
        <dbReference type="ARBA" id="ARBA00022614"/>
    </source>
</evidence>
<dbReference type="Pfam" id="PF00560">
    <property type="entry name" value="LRR_1"/>
    <property type="match status" value="7"/>
</dbReference>
<evidence type="ECO:0000313" key="13">
    <source>
        <dbReference type="EnsemblPlants" id="TraesCS7B02G045500.1"/>
    </source>
</evidence>
<keyword evidence="4" id="KW-0433">Leucine-rich repeat</keyword>
<dbReference type="InterPro" id="IPR013210">
    <property type="entry name" value="LRR_N_plant-typ"/>
</dbReference>
<dbReference type="Pfam" id="PF08263">
    <property type="entry name" value="LRRNT_2"/>
    <property type="match status" value="1"/>
</dbReference>
<evidence type="ECO:0000256" key="7">
    <source>
        <dbReference type="ARBA" id="ARBA00022989"/>
    </source>
</evidence>
<evidence type="ECO:0000256" key="11">
    <source>
        <dbReference type="SAM" id="SignalP"/>
    </source>
</evidence>
<dbReference type="SMART" id="SM00369">
    <property type="entry name" value="LRR_TYP"/>
    <property type="match status" value="8"/>
</dbReference>
<dbReference type="InterPro" id="IPR003591">
    <property type="entry name" value="Leu-rich_rpt_typical-subtyp"/>
</dbReference>
<evidence type="ECO:0000259" key="12">
    <source>
        <dbReference type="Pfam" id="PF08263"/>
    </source>
</evidence>
<dbReference type="Proteomes" id="UP000019116">
    <property type="component" value="Chromosome 7B"/>
</dbReference>
<reference evidence="13" key="2">
    <citation type="submission" date="2018-10" db="UniProtKB">
        <authorList>
            <consortium name="EnsemblPlants"/>
        </authorList>
    </citation>
    <scope>IDENTIFICATION</scope>
</reference>